<keyword evidence="2" id="KW-0472">Membrane</keyword>
<evidence type="ECO:0000256" key="2">
    <source>
        <dbReference type="SAM" id="Phobius"/>
    </source>
</evidence>
<protein>
    <recommendedName>
        <fullName evidence="5">Ion transport domain-containing protein</fullName>
    </recommendedName>
</protein>
<sequence length="153" mass="17724">MYRSKKPKDEKEAVSSILEDLHGFSYGIYTKAVKLTTADTVTSYVYSLFWGFQQISTQAGNQVPSYFVWEVLFTMAIIGQGLLLFALLIVNMHNFLQSLGRRYYFLLSFLLLKCSTCQSCLKGYRGWFEFSPRYCILDTLRFDILQQVEATKL</sequence>
<keyword evidence="1" id="KW-0407">Ion channel</keyword>
<keyword evidence="1" id="KW-0813">Transport</keyword>
<feature type="transmembrane region" description="Helical" evidence="2">
    <location>
        <begin position="66"/>
        <end position="91"/>
    </location>
</feature>
<organism evidence="3 4">
    <name type="scientific">Prunus persica</name>
    <name type="common">Peach</name>
    <name type="synonym">Amygdalus persica</name>
    <dbReference type="NCBI Taxonomy" id="3760"/>
    <lineage>
        <taxon>Eukaryota</taxon>
        <taxon>Viridiplantae</taxon>
        <taxon>Streptophyta</taxon>
        <taxon>Embryophyta</taxon>
        <taxon>Tracheophyta</taxon>
        <taxon>Spermatophyta</taxon>
        <taxon>Magnoliopsida</taxon>
        <taxon>eudicotyledons</taxon>
        <taxon>Gunneridae</taxon>
        <taxon>Pentapetalae</taxon>
        <taxon>rosids</taxon>
        <taxon>fabids</taxon>
        <taxon>Rosales</taxon>
        <taxon>Rosaceae</taxon>
        <taxon>Amygdaloideae</taxon>
        <taxon>Amygdaleae</taxon>
        <taxon>Prunus</taxon>
    </lineage>
</organism>
<dbReference type="PANTHER" id="PTHR45651:SF11">
    <property type="entry name" value="CYCLIC NUCLEOTIDE-GATED ION CHANNEL 20, CHLOROPLASTIC-RELATED"/>
    <property type="match status" value="1"/>
</dbReference>
<evidence type="ECO:0000313" key="3">
    <source>
        <dbReference type="EMBL" id="ONI29156.1"/>
    </source>
</evidence>
<accession>A0A251QZI6</accession>
<dbReference type="Proteomes" id="UP000006882">
    <property type="component" value="Chromosome G1"/>
</dbReference>
<keyword evidence="4" id="KW-1185">Reference proteome</keyword>
<dbReference type="GO" id="GO:0034220">
    <property type="term" value="P:monoatomic ion transmembrane transport"/>
    <property type="evidence" value="ECO:0007669"/>
    <property type="project" value="UniProtKB-KW"/>
</dbReference>
<reference evidence="3 4" key="1">
    <citation type="journal article" date="2013" name="Nat. Genet.">
        <title>The high-quality draft genome of peach (Prunus persica) identifies unique patterns of genetic diversity, domestication and genome evolution.</title>
        <authorList>
            <consortium name="International Peach Genome Initiative"/>
            <person name="Verde I."/>
            <person name="Abbott A.G."/>
            <person name="Scalabrin S."/>
            <person name="Jung S."/>
            <person name="Shu S."/>
            <person name="Marroni F."/>
            <person name="Zhebentyayeva T."/>
            <person name="Dettori M.T."/>
            <person name="Grimwood J."/>
            <person name="Cattonaro F."/>
            <person name="Zuccolo A."/>
            <person name="Rossini L."/>
            <person name="Jenkins J."/>
            <person name="Vendramin E."/>
            <person name="Meisel L.A."/>
            <person name="Decroocq V."/>
            <person name="Sosinski B."/>
            <person name="Prochnik S."/>
            <person name="Mitros T."/>
            <person name="Policriti A."/>
            <person name="Cipriani G."/>
            <person name="Dondini L."/>
            <person name="Ficklin S."/>
            <person name="Goodstein D.M."/>
            <person name="Xuan P."/>
            <person name="Del Fabbro C."/>
            <person name="Aramini V."/>
            <person name="Copetti D."/>
            <person name="Gonzalez S."/>
            <person name="Horner D.S."/>
            <person name="Falchi R."/>
            <person name="Lucas S."/>
            <person name="Mica E."/>
            <person name="Maldonado J."/>
            <person name="Lazzari B."/>
            <person name="Bielenberg D."/>
            <person name="Pirona R."/>
            <person name="Miculan M."/>
            <person name="Barakat A."/>
            <person name="Testolin R."/>
            <person name="Stella A."/>
            <person name="Tartarini S."/>
            <person name="Tonutti P."/>
            <person name="Arus P."/>
            <person name="Orellana A."/>
            <person name="Wells C."/>
            <person name="Main D."/>
            <person name="Vizzotto G."/>
            <person name="Silva H."/>
            <person name="Salamini F."/>
            <person name="Schmutz J."/>
            <person name="Morgante M."/>
            <person name="Rokhsar D.S."/>
        </authorList>
    </citation>
    <scope>NUCLEOTIDE SEQUENCE [LARGE SCALE GENOMIC DNA]</scope>
    <source>
        <strain evidence="4">cv. Nemared</strain>
    </source>
</reference>
<dbReference type="STRING" id="3760.A0A251QZI6"/>
<proteinExistence type="predicted"/>
<keyword evidence="2" id="KW-0812">Transmembrane</keyword>
<name>A0A251QZI6_PRUPE</name>
<dbReference type="AlphaFoldDB" id="A0A251QZI6"/>
<keyword evidence="2" id="KW-1133">Transmembrane helix</keyword>
<keyword evidence="1" id="KW-0406">Ion transport</keyword>
<evidence type="ECO:0000256" key="1">
    <source>
        <dbReference type="ARBA" id="ARBA00023303"/>
    </source>
</evidence>
<gene>
    <name evidence="3" type="ORF">PRUPE_1G183800</name>
</gene>
<dbReference type="PANTHER" id="PTHR45651">
    <property type="entry name" value="CYCLIC NUCLEOTIDE-GATED ION CHANNEL 15-RELATED-RELATED"/>
    <property type="match status" value="1"/>
</dbReference>
<dbReference type="GO" id="GO:0016020">
    <property type="term" value="C:membrane"/>
    <property type="evidence" value="ECO:0007669"/>
    <property type="project" value="UniProtKB-SubCell"/>
</dbReference>
<dbReference type="SUPFAM" id="SSF81324">
    <property type="entry name" value="Voltage-gated potassium channels"/>
    <property type="match status" value="1"/>
</dbReference>
<dbReference type="Gramene" id="ONI29156">
    <property type="protein sequence ID" value="ONI29156"/>
    <property type="gene ID" value="PRUPE_1G183800"/>
</dbReference>
<evidence type="ECO:0008006" key="5">
    <source>
        <dbReference type="Google" id="ProtNLM"/>
    </source>
</evidence>
<dbReference type="EMBL" id="CM007651">
    <property type="protein sequence ID" value="ONI29156.1"/>
    <property type="molecule type" value="Genomic_DNA"/>
</dbReference>
<evidence type="ECO:0000313" key="4">
    <source>
        <dbReference type="Proteomes" id="UP000006882"/>
    </source>
</evidence>